<organism evidence="12 13">
    <name type="scientific">Chlorella vulgaris</name>
    <name type="common">Green alga</name>
    <dbReference type="NCBI Taxonomy" id="3077"/>
    <lineage>
        <taxon>Eukaryota</taxon>
        <taxon>Viridiplantae</taxon>
        <taxon>Chlorophyta</taxon>
        <taxon>core chlorophytes</taxon>
        <taxon>Trebouxiophyceae</taxon>
        <taxon>Chlorellales</taxon>
        <taxon>Chlorellaceae</taxon>
        <taxon>Chlorella clade</taxon>
        <taxon>Chlorella</taxon>
    </lineage>
</organism>
<keyword evidence="7 9" id="KW-0131">Cell cycle</keyword>
<gene>
    <name evidence="12" type="ORF">D9Q98_007932</name>
</gene>
<dbReference type="GO" id="GO:0007059">
    <property type="term" value="P:chromosome segregation"/>
    <property type="evidence" value="ECO:0007669"/>
    <property type="project" value="InterPro"/>
</dbReference>
<dbReference type="InterPro" id="IPR013255">
    <property type="entry name" value="Spc25_C"/>
</dbReference>
<name>A0A9D4THV4_CHLVU</name>
<keyword evidence="4 9" id="KW-0132">Cell division</keyword>
<keyword evidence="8 9" id="KW-0137">Centromere</keyword>
<evidence type="ECO:0000256" key="2">
    <source>
        <dbReference type="ARBA" id="ARBA00006379"/>
    </source>
</evidence>
<evidence type="ECO:0000256" key="5">
    <source>
        <dbReference type="ARBA" id="ARBA00022776"/>
    </source>
</evidence>
<evidence type="ECO:0000256" key="1">
    <source>
        <dbReference type="ARBA" id="ARBA00004584"/>
    </source>
</evidence>
<evidence type="ECO:0000256" key="3">
    <source>
        <dbReference type="ARBA" id="ARBA00022454"/>
    </source>
</evidence>
<proteinExistence type="inferred from homology"/>
<evidence type="ECO:0000256" key="8">
    <source>
        <dbReference type="ARBA" id="ARBA00023328"/>
    </source>
</evidence>
<dbReference type="InterPro" id="IPR045143">
    <property type="entry name" value="Spc25"/>
</dbReference>
<evidence type="ECO:0000313" key="12">
    <source>
        <dbReference type="EMBL" id="KAI3425962.1"/>
    </source>
</evidence>
<dbReference type="GO" id="GO:0031262">
    <property type="term" value="C:Ndc80 complex"/>
    <property type="evidence" value="ECO:0007669"/>
    <property type="project" value="InterPro"/>
</dbReference>
<keyword evidence="9" id="KW-0995">Kinetochore</keyword>
<dbReference type="Pfam" id="PF08234">
    <property type="entry name" value="Spindle_Spc25"/>
    <property type="match status" value="1"/>
</dbReference>
<sequence>MAVRIDLQALQRQLDSFHTKFQHWAHRTVATAEGLRDQHLARLREFQAAIRGLEQQQADLEQRAANVKRRLAREQGEMQQLQQDLDSIRAEQGKLPALVQEVHEALQAEAEAFERQEAALCNQEGLKERKLGALHQALGMYQQRLGLEFQHGDADGEQLRVVMTQVDARDPARPFTFAVQVMGDNSYAVQACDPDLPAMPQLLAELNSGGTFSRFVRCVRTEFRAVVKAEMQQQAAPPLPQQPVAAC</sequence>
<reference evidence="12" key="2">
    <citation type="submission" date="2020-11" db="EMBL/GenBank/DDBJ databases">
        <authorList>
            <person name="Cecchin M."/>
            <person name="Marcolungo L."/>
            <person name="Rossato M."/>
            <person name="Girolomoni L."/>
            <person name="Cosentino E."/>
            <person name="Cuine S."/>
            <person name="Li-Beisson Y."/>
            <person name="Delledonne M."/>
            <person name="Ballottari M."/>
        </authorList>
    </citation>
    <scope>NUCLEOTIDE SEQUENCE</scope>
    <source>
        <strain evidence="12">211/11P</strain>
        <tissue evidence="12">Whole cell</tissue>
    </source>
</reference>
<dbReference type="AlphaFoldDB" id="A0A9D4THV4"/>
<evidence type="ECO:0000256" key="9">
    <source>
        <dbReference type="RuleBase" id="RU367150"/>
    </source>
</evidence>
<keyword evidence="13" id="KW-1185">Reference proteome</keyword>
<keyword evidence="6 10" id="KW-0175">Coiled coil</keyword>
<dbReference type="OrthoDB" id="511274at2759"/>
<feature type="coiled-coil region" evidence="10">
    <location>
        <begin position="36"/>
        <end position="123"/>
    </location>
</feature>
<keyword evidence="5 9" id="KW-0498">Mitosis</keyword>
<comment type="function">
    <text evidence="9">Acts as a component of the essential kinetochore-associated NDC80 complex, which is required for chromosome segregation and spindle checkpoint activity.</text>
</comment>
<dbReference type="Proteomes" id="UP001055712">
    <property type="component" value="Unassembled WGS sequence"/>
</dbReference>
<keyword evidence="3 9" id="KW-0158">Chromosome</keyword>
<comment type="similarity">
    <text evidence="2 9">Belongs to the SPC25 family.</text>
</comment>
<comment type="caution">
    <text evidence="12">The sequence shown here is derived from an EMBL/GenBank/DDBJ whole genome shotgun (WGS) entry which is preliminary data.</text>
</comment>
<protein>
    <recommendedName>
        <fullName evidence="9">Kinetochore protein SPC25</fullName>
    </recommendedName>
</protein>
<dbReference type="Gene3D" id="3.30.457.50">
    <property type="entry name" value="Chromosome segregation protein Spc25"/>
    <property type="match status" value="1"/>
</dbReference>
<feature type="domain" description="Chromosome segregation protein Spc25 C-terminal" evidence="11">
    <location>
        <begin position="155"/>
        <end position="224"/>
    </location>
</feature>
<reference evidence="12" key="1">
    <citation type="journal article" date="2019" name="Plant J.">
        <title>Chlorella vulgaris genome assembly and annotation reveals the molecular basis for metabolic acclimation to high light conditions.</title>
        <authorList>
            <person name="Cecchin M."/>
            <person name="Marcolungo L."/>
            <person name="Rossato M."/>
            <person name="Girolomoni L."/>
            <person name="Cosentino E."/>
            <person name="Cuine S."/>
            <person name="Li-Beisson Y."/>
            <person name="Delledonne M."/>
            <person name="Ballottari M."/>
        </authorList>
    </citation>
    <scope>NUCLEOTIDE SEQUENCE</scope>
    <source>
        <strain evidence="12">211/11P</strain>
    </source>
</reference>
<evidence type="ECO:0000256" key="6">
    <source>
        <dbReference type="ARBA" id="ARBA00023054"/>
    </source>
</evidence>
<evidence type="ECO:0000256" key="4">
    <source>
        <dbReference type="ARBA" id="ARBA00022618"/>
    </source>
</evidence>
<evidence type="ECO:0000256" key="10">
    <source>
        <dbReference type="SAM" id="Coils"/>
    </source>
</evidence>
<dbReference type="CDD" id="cd23784">
    <property type="entry name" value="RWD_Spc25"/>
    <property type="match status" value="1"/>
</dbReference>
<evidence type="ECO:0000259" key="11">
    <source>
        <dbReference type="Pfam" id="PF08234"/>
    </source>
</evidence>
<accession>A0A9D4THV4</accession>
<evidence type="ECO:0000256" key="7">
    <source>
        <dbReference type="ARBA" id="ARBA00023306"/>
    </source>
</evidence>
<dbReference type="PANTHER" id="PTHR14281">
    <property type="entry name" value="KINETOCHORE PROTEIN SPC25-RELATED"/>
    <property type="match status" value="1"/>
</dbReference>
<dbReference type="PANTHER" id="PTHR14281:SF0">
    <property type="entry name" value="KINETOCHORE PROTEIN SPC25"/>
    <property type="match status" value="1"/>
</dbReference>
<comment type="subcellular location">
    <subcellularLocation>
        <location evidence="1">Chromosome</location>
        <location evidence="1">Centromere</location>
    </subcellularLocation>
    <subcellularLocation>
        <location evidence="9">Nucleus</location>
    </subcellularLocation>
    <subcellularLocation>
        <location evidence="9">Chromosome</location>
        <location evidence="9">Centromere</location>
        <location evidence="9">Kinetochore</location>
    </subcellularLocation>
</comment>
<dbReference type="GO" id="GO:0005634">
    <property type="term" value="C:nucleus"/>
    <property type="evidence" value="ECO:0007669"/>
    <property type="project" value="UniProtKB-SubCell"/>
</dbReference>
<dbReference type="GO" id="GO:0051301">
    <property type="term" value="P:cell division"/>
    <property type="evidence" value="ECO:0007669"/>
    <property type="project" value="UniProtKB-UniRule"/>
</dbReference>
<evidence type="ECO:0000313" key="13">
    <source>
        <dbReference type="Proteomes" id="UP001055712"/>
    </source>
</evidence>
<keyword evidence="9" id="KW-0539">Nucleus</keyword>
<comment type="subunit">
    <text evidence="9">Component of the NDC80 complex.</text>
</comment>
<dbReference type="EMBL" id="SIDB01000011">
    <property type="protein sequence ID" value="KAI3425962.1"/>
    <property type="molecule type" value="Genomic_DNA"/>
</dbReference>